<dbReference type="SUPFAM" id="SSF69322">
    <property type="entry name" value="Tricorn protease domain 2"/>
    <property type="match status" value="1"/>
</dbReference>
<dbReference type="Gene3D" id="3.40.50.1820">
    <property type="entry name" value="alpha/beta hydrolase"/>
    <property type="match status" value="1"/>
</dbReference>
<dbReference type="GO" id="GO:0006508">
    <property type="term" value="P:proteolysis"/>
    <property type="evidence" value="ECO:0007669"/>
    <property type="project" value="InterPro"/>
</dbReference>
<keyword evidence="3" id="KW-1185">Reference proteome</keyword>
<reference evidence="2 3" key="1">
    <citation type="submission" date="2019-07" db="EMBL/GenBank/DDBJ databases">
        <title>Whole genome shotgun sequence of Swaminathania salitolerans NBRC 104436.</title>
        <authorList>
            <person name="Hosoyama A."/>
            <person name="Uohara A."/>
            <person name="Ohji S."/>
            <person name="Ichikawa N."/>
        </authorList>
    </citation>
    <scope>NUCLEOTIDE SEQUENCE [LARGE SCALE GENOMIC DNA]</scope>
    <source>
        <strain evidence="2 3">NBRC 104436</strain>
    </source>
</reference>
<dbReference type="InterPro" id="IPR029058">
    <property type="entry name" value="AB_hydrolase_fold"/>
</dbReference>
<accession>A0A511BQY4</accession>
<sequence>MAGRSVSLSELQAQGDRLTWLEGRPLEKGRTALVCQEKEDAPFDLLPPAYDIGTRVHEYGGGAYRISPSGRVVFSERRSNAVLLREPDGRIVPLAVREGCRYADFSFSADESGVFAVCEDHSMPGEPRAAIVWLDERTERALVQGDDFYAAPRLSPDGGHLCWIAWSHPDMPWDATRLGAAALVWKDGEPELEKRRLLGNADRAVSYVDPVWEDNETLLVSSDETGIWRPCRFRPAESPIPRFLPDPGGESGFPHWVFGQTSLRPLPGGRILAQIVSEGLSRTRLFEAGAWRDLSLGAPAQVPVFLPEREEYAWIDTPPDRPPAIVRGHPETVLRSAFAFPPGIDAQDCARPEALTFPVSDGGQAHALFYPPCSRTHALAPGEKPPLVVMAHGGPTGRASTAFSFKVQWWTSRGFAVLDVNYRGSTGFGRAYRTALEGQWGVRDVEDCIAGVRHVVASGRVDPARCVIRGSSAGGLTVLMALARSDVFAAGCSLYGVTDLRALAEDTHKFESRYLDRLIGPYPEQETLYLDRSPLTHVDAITAPVLFLHGDEDKVVPLDQARSMHKRLQDLGRRTELHVYPGESHGFRQRETLQDSFARELDFYRRIFMAE</sequence>
<dbReference type="InterPro" id="IPR050585">
    <property type="entry name" value="Xaa-Pro_dipeptidyl-ppase/CocE"/>
</dbReference>
<dbReference type="Pfam" id="PF00326">
    <property type="entry name" value="Peptidase_S9"/>
    <property type="match status" value="1"/>
</dbReference>
<dbReference type="PANTHER" id="PTHR43056">
    <property type="entry name" value="PEPTIDASE S9 PROLYL OLIGOPEPTIDASE"/>
    <property type="match status" value="1"/>
</dbReference>
<dbReference type="AlphaFoldDB" id="A0A511BQY4"/>
<feature type="domain" description="Peptidase S9 prolyl oligopeptidase catalytic" evidence="1">
    <location>
        <begin position="402"/>
        <end position="608"/>
    </location>
</feature>
<evidence type="ECO:0000259" key="1">
    <source>
        <dbReference type="Pfam" id="PF00326"/>
    </source>
</evidence>
<dbReference type="PANTHER" id="PTHR43056:SF5">
    <property type="entry name" value="PEPTIDASE S9 PROLYL OLIGOPEPTIDASE CATALYTIC DOMAIN-CONTAINING PROTEIN"/>
    <property type="match status" value="1"/>
</dbReference>
<organism evidence="2 3">
    <name type="scientific">Swaminathania salitolerans</name>
    <dbReference type="NCBI Taxonomy" id="182838"/>
    <lineage>
        <taxon>Bacteria</taxon>
        <taxon>Pseudomonadati</taxon>
        <taxon>Pseudomonadota</taxon>
        <taxon>Alphaproteobacteria</taxon>
        <taxon>Acetobacterales</taxon>
        <taxon>Acetobacteraceae</taxon>
        <taxon>Swaminathania</taxon>
    </lineage>
</organism>
<dbReference type="GO" id="GO:0008236">
    <property type="term" value="F:serine-type peptidase activity"/>
    <property type="evidence" value="ECO:0007669"/>
    <property type="project" value="InterPro"/>
</dbReference>
<name>A0A511BQY4_9PROT</name>
<protein>
    <submittedName>
        <fullName evidence="2">Peptidase</fullName>
    </submittedName>
</protein>
<comment type="caution">
    <text evidence="2">The sequence shown here is derived from an EMBL/GenBank/DDBJ whole genome shotgun (WGS) entry which is preliminary data.</text>
</comment>
<proteinExistence type="predicted"/>
<dbReference type="EMBL" id="BJVC01000004">
    <property type="protein sequence ID" value="GEL02756.1"/>
    <property type="molecule type" value="Genomic_DNA"/>
</dbReference>
<dbReference type="InterPro" id="IPR001375">
    <property type="entry name" value="Peptidase_S9_cat"/>
</dbReference>
<evidence type="ECO:0000313" key="2">
    <source>
        <dbReference type="EMBL" id="GEL02756.1"/>
    </source>
</evidence>
<gene>
    <name evidence="2" type="ORF">SSA02_19190</name>
</gene>
<dbReference type="Proteomes" id="UP000321405">
    <property type="component" value="Unassembled WGS sequence"/>
</dbReference>
<evidence type="ECO:0000313" key="3">
    <source>
        <dbReference type="Proteomes" id="UP000321405"/>
    </source>
</evidence>
<dbReference type="SUPFAM" id="SSF53474">
    <property type="entry name" value="alpha/beta-Hydrolases"/>
    <property type="match status" value="1"/>
</dbReference>